<evidence type="ECO:0000313" key="2">
    <source>
        <dbReference type="Proteomes" id="UP001183582"/>
    </source>
</evidence>
<protein>
    <submittedName>
        <fullName evidence="1">Alpha-galactosidase</fullName>
        <ecNumber evidence="1">3.2.1.22</ecNumber>
    </submittedName>
</protein>
<sequence>MESCASGGARIDLGILRRTDRFWTSDTNDPLERQRIQRWTGILIPPELLGSHVGDERAHTTGRTATMAFRLATALFLHAGIESDISRLADADLDALTAWTEVYRRHRALLHGGRVIRVDDVDDAVLQHGVIAPDAREALFSYALLGSTDAALPPPARMPGLEPETRYRVEVLDLGAAPRVLQDAPPPWLADGVVLRGAMLADGVLPMPLLAPGNAVILHARAV</sequence>
<dbReference type="InterPro" id="IPR017853">
    <property type="entry name" value="GH"/>
</dbReference>
<dbReference type="Pfam" id="PF02065">
    <property type="entry name" value="Melibiase"/>
    <property type="match status" value="1"/>
</dbReference>
<evidence type="ECO:0000313" key="1">
    <source>
        <dbReference type="EMBL" id="MDS0245349.1"/>
    </source>
</evidence>
<dbReference type="EC" id="3.2.1.22" evidence="1"/>
<dbReference type="Proteomes" id="UP001183582">
    <property type="component" value="Unassembled WGS sequence"/>
</dbReference>
<organism evidence="1 2">
    <name type="scientific">Microbacterium aurantiacum</name>
    <dbReference type="NCBI Taxonomy" id="162393"/>
    <lineage>
        <taxon>Bacteria</taxon>
        <taxon>Bacillati</taxon>
        <taxon>Actinomycetota</taxon>
        <taxon>Actinomycetes</taxon>
        <taxon>Micrococcales</taxon>
        <taxon>Microbacteriaceae</taxon>
        <taxon>Microbacterium</taxon>
    </lineage>
</organism>
<name>A0AAJ2LZG9_9MICO</name>
<dbReference type="Gene3D" id="3.20.20.70">
    <property type="entry name" value="Aldolase class I"/>
    <property type="match status" value="1"/>
</dbReference>
<proteinExistence type="predicted"/>
<comment type="caution">
    <text evidence="1">The sequence shown here is derived from an EMBL/GenBank/DDBJ whole genome shotgun (WGS) entry which is preliminary data.</text>
</comment>
<accession>A0AAJ2LZG9</accession>
<gene>
    <name evidence="1" type="ORF">KZC50_06940</name>
</gene>
<reference evidence="1 2" key="1">
    <citation type="submission" date="2021-06" db="EMBL/GenBank/DDBJ databases">
        <title>Genome-based taxonomic framework of Microbacterium strains isolated from marine environment, the description of four new species and reclassification of four preexisting species.</title>
        <authorList>
            <person name="Lee S.D."/>
            <person name="Kim S.-M."/>
            <person name="Byeon Y.-S."/>
            <person name="Yang H.L."/>
            <person name="Kim I.S."/>
        </authorList>
    </citation>
    <scope>NUCLEOTIDE SEQUENCE [LARGE SCALE GENOMIC DNA]</scope>
    <source>
        <strain evidence="1 2">KACC 20514</strain>
    </source>
</reference>
<dbReference type="InterPro" id="IPR013785">
    <property type="entry name" value="Aldolase_TIM"/>
</dbReference>
<dbReference type="SUPFAM" id="SSF51445">
    <property type="entry name" value="(Trans)glycosidases"/>
    <property type="match status" value="1"/>
</dbReference>
<dbReference type="EMBL" id="JAHWXH010000001">
    <property type="protein sequence ID" value="MDS0245349.1"/>
    <property type="molecule type" value="Genomic_DNA"/>
</dbReference>
<dbReference type="AlphaFoldDB" id="A0AAJ2LZG9"/>
<dbReference type="GO" id="GO:0004557">
    <property type="term" value="F:alpha-galactosidase activity"/>
    <property type="evidence" value="ECO:0007669"/>
    <property type="project" value="UniProtKB-EC"/>
</dbReference>
<keyword evidence="1" id="KW-0326">Glycosidase</keyword>
<dbReference type="RefSeq" id="WP_425543430.1">
    <property type="nucleotide sequence ID" value="NZ_BAAAGR010000001.1"/>
</dbReference>
<keyword evidence="1" id="KW-0378">Hydrolase</keyword>